<organism evidence="1 2">
    <name type="scientific">Spirosoma telluris</name>
    <dbReference type="NCBI Taxonomy" id="2183553"/>
    <lineage>
        <taxon>Bacteria</taxon>
        <taxon>Pseudomonadati</taxon>
        <taxon>Bacteroidota</taxon>
        <taxon>Cytophagia</taxon>
        <taxon>Cytophagales</taxon>
        <taxon>Cytophagaceae</taxon>
        <taxon>Spirosoma</taxon>
    </lineage>
</organism>
<dbReference type="Proteomes" id="UP000249016">
    <property type="component" value="Unassembled WGS sequence"/>
</dbReference>
<dbReference type="EMBL" id="QLII01000001">
    <property type="protein sequence ID" value="RAI74485.1"/>
    <property type="molecule type" value="Genomic_DNA"/>
</dbReference>
<proteinExistence type="predicted"/>
<dbReference type="RefSeq" id="WP_111341802.1">
    <property type="nucleotide sequence ID" value="NZ_QLII01000001.1"/>
</dbReference>
<protein>
    <submittedName>
        <fullName evidence="1">Uncharacterized protein</fullName>
    </submittedName>
</protein>
<reference evidence="1 2" key="1">
    <citation type="submission" date="2018-06" db="EMBL/GenBank/DDBJ databases">
        <title>Spirosoma sp. HMF3257 Genome sequencing and assembly.</title>
        <authorList>
            <person name="Kang H."/>
            <person name="Cha I."/>
            <person name="Kim H."/>
            <person name="Kang J."/>
            <person name="Joh K."/>
        </authorList>
    </citation>
    <scope>NUCLEOTIDE SEQUENCE [LARGE SCALE GENOMIC DNA]</scope>
    <source>
        <strain evidence="1 2">HMF3257</strain>
    </source>
</reference>
<comment type="caution">
    <text evidence="1">The sequence shown here is derived from an EMBL/GenBank/DDBJ whole genome shotgun (WGS) entry which is preliminary data.</text>
</comment>
<evidence type="ECO:0000313" key="1">
    <source>
        <dbReference type="EMBL" id="RAI74485.1"/>
    </source>
</evidence>
<name>A0A327NI34_9BACT</name>
<sequence length="81" mass="8817">MNGVFFAYITAKRVDALRTLTTVFAMQKALLGLALLTTLTTLSFAGEVKKEKKAKKAKVENCEKSCEKGSTHACCMKKAQA</sequence>
<dbReference type="AlphaFoldDB" id="A0A327NI34"/>
<gene>
    <name evidence="1" type="ORF">HMF3257_09750</name>
</gene>
<keyword evidence="2" id="KW-1185">Reference proteome</keyword>
<evidence type="ECO:0000313" key="2">
    <source>
        <dbReference type="Proteomes" id="UP000249016"/>
    </source>
</evidence>
<accession>A0A327NI34</accession>